<evidence type="ECO:0000256" key="1">
    <source>
        <dbReference type="SAM" id="Coils"/>
    </source>
</evidence>
<dbReference type="EMBL" id="BRYB01000222">
    <property type="protein sequence ID" value="GMI25596.1"/>
    <property type="molecule type" value="Genomic_DNA"/>
</dbReference>
<feature type="compositionally biased region" description="Polar residues" evidence="2">
    <location>
        <begin position="81"/>
        <end position="91"/>
    </location>
</feature>
<reference evidence="3 4" key="1">
    <citation type="journal article" date="2023" name="Commun. Biol.">
        <title>Genome analysis of Parmales, the sister group of diatoms, reveals the evolutionary specialization of diatoms from phago-mixotrophs to photoautotrophs.</title>
        <authorList>
            <person name="Ban H."/>
            <person name="Sato S."/>
            <person name="Yoshikawa S."/>
            <person name="Yamada K."/>
            <person name="Nakamura Y."/>
            <person name="Ichinomiya M."/>
            <person name="Sato N."/>
            <person name="Blanc-Mathieu R."/>
            <person name="Endo H."/>
            <person name="Kuwata A."/>
            <person name="Ogata H."/>
        </authorList>
    </citation>
    <scope>NUCLEOTIDE SEQUENCE [LARGE SCALE GENOMIC DNA]</scope>
</reference>
<accession>A0ABQ6MGG0</accession>
<organism evidence="3 4">
    <name type="scientific">Tetraparma gracilis</name>
    <dbReference type="NCBI Taxonomy" id="2962635"/>
    <lineage>
        <taxon>Eukaryota</taxon>
        <taxon>Sar</taxon>
        <taxon>Stramenopiles</taxon>
        <taxon>Ochrophyta</taxon>
        <taxon>Bolidophyceae</taxon>
        <taxon>Parmales</taxon>
        <taxon>Triparmaceae</taxon>
        <taxon>Tetraparma</taxon>
    </lineage>
</organism>
<feature type="region of interest" description="Disordered" evidence="2">
    <location>
        <begin position="22"/>
        <end position="120"/>
    </location>
</feature>
<evidence type="ECO:0000313" key="4">
    <source>
        <dbReference type="Proteomes" id="UP001165060"/>
    </source>
</evidence>
<dbReference type="Proteomes" id="UP001165060">
    <property type="component" value="Unassembled WGS sequence"/>
</dbReference>
<gene>
    <name evidence="3" type="ORF">TeGR_g9400</name>
</gene>
<protein>
    <submittedName>
        <fullName evidence="3">Uncharacterized protein</fullName>
    </submittedName>
</protein>
<name>A0ABQ6MGG0_9STRA</name>
<evidence type="ECO:0000313" key="3">
    <source>
        <dbReference type="EMBL" id="GMI25596.1"/>
    </source>
</evidence>
<feature type="compositionally biased region" description="Low complexity" evidence="2">
    <location>
        <begin position="94"/>
        <end position="117"/>
    </location>
</feature>
<comment type="caution">
    <text evidence="3">The sequence shown here is derived from an EMBL/GenBank/DDBJ whole genome shotgun (WGS) entry which is preliminary data.</text>
</comment>
<keyword evidence="4" id="KW-1185">Reference proteome</keyword>
<keyword evidence="1" id="KW-0175">Coiled coil</keyword>
<proteinExistence type="predicted"/>
<feature type="coiled-coil region" evidence="1">
    <location>
        <begin position="297"/>
        <end position="400"/>
    </location>
</feature>
<feature type="compositionally biased region" description="Low complexity" evidence="2">
    <location>
        <begin position="46"/>
        <end position="55"/>
    </location>
</feature>
<sequence>MSILMAKQNLRGSIDNLASKVSNLRRDLQGQEGLPPPPDFSGGGPALAPLDPAAAWEEPSRSPRSAAPKPRSPHQAPKPSSPSLPTRTGTRLFSAGPASAGPASAGPASARTPPARAVTDDTERLMSLVSSEVSAERSSVGAEMRRLAIRSTEEKLNAMRRGHVEELEALLGTTILNVGGSLVTQDGRQMEQVRQALESKRDEMIAAEREGIYASLEVGVRALEKMQEGRIRQHEREAEVKARAELERRLTVKERELRLNLADEELGQTVAVRIEEIKASNEKETRRVFGELAQALEVGASKNLAELKERKENERKAKEAHLVAHSEKVVGEAMEQLAGELLEQERAELAEIRQKCEEERLASLNATRTEGTEALVRAIEAEKERLRKTQQLAVEELREELQGKAMRDLQELTDALDGDLKTAEGLMIDSVKSGLAASLQEASEDHKGRESVDEKTLEALGRKLKVRRLALVKELPKYVEGNRLRQFGELHAGGAEFRKSEGELEEMEKNVNSGRTGLALHVLQEQYEKLASRQEAAGGMIADSGASIRALRKELKEVDPDTYALYYGGTGRENPDVSTDGSKIDVVENILNHSFRTVDREAFGRGERVGEDDVGGGGGACVNCQKLYNMNGELLREINEYQQ</sequence>
<evidence type="ECO:0000256" key="2">
    <source>
        <dbReference type="SAM" id="MobiDB-lite"/>
    </source>
</evidence>